<evidence type="ECO:0000256" key="5">
    <source>
        <dbReference type="ARBA" id="ARBA00022679"/>
    </source>
</evidence>
<evidence type="ECO:0000256" key="11">
    <source>
        <dbReference type="ARBA" id="ARBA00022984"/>
    </source>
</evidence>
<proteinExistence type="inferred from homology"/>
<feature type="binding site" evidence="18">
    <location>
        <position position="226"/>
    </location>
    <ligand>
        <name>Mg(2+)</name>
        <dbReference type="ChEBI" id="CHEBI:18420"/>
    </ligand>
</feature>
<dbReference type="InterPro" id="IPR018357">
    <property type="entry name" value="Hexapep_transf_CS"/>
</dbReference>
<dbReference type="InterPro" id="IPR038009">
    <property type="entry name" value="GlmU_C_LbH"/>
</dbReference>
<evidence type="ECO:0000256" key="3">
    <source>
        <dbReference type="ARBA" id="ARBA00007947"/>
    </source>
</evidence>
<dbReference type="PANTHER" id="PTHR43584">
    <property type="entry name" value="NUCLEOTIDYL TRANSFERASE"/>
    <property type="match status" value="1"/>
</dbReference>
<evidence type="ECO:0000256" key="15">
    <source>
        <dbReference type="ARBA" id="ARBA00048247"/>
    </source>
</evidence>
<dbReference type="InterPro" id="IPR050065">
    <property type="entry name" value="GlmU-like"/>
</dbReference>
<dbReference type="InterPro" id="IPR005882">
    <property type="entry name" value="Bifunctional_GlmU"/>
</dbReference>
<evidence type="ECO:0000256" key="17">
    <source>
        <dbReference type="ARBA" id="ARBA00049628"/>
    </source>
</evidence>
<dbReference type="Pfam" id="PF25087">
    <property type="entry name" value="GMPPB_C"/>
    <property type="match status" value="1"/>
</dbReference>
<dbReference type="CDD" id="cd03353">
    <property type="entry name" value="LbH_GlmU_C"/>
    <property type="match status" value="1"/>
</dbReference>
<evidence type="ECO:0000256" key="16">
    <source>
        <dbReference type="ARBA" id="ARBA00048493"/>
    </source>
</evidence>
<dbReference type="InterPro" id="IPR001451">
    <property type="entry name" value="Hexapep"/>
</dbReference>
<comment type="function">
    <text evidence="17 18">Catalyzes the last two sequential reactions in the de novo biosynthetic pathway for UDP-N-acetylglucosamine (UDP-GlcNAc). The C-terminal domain catalyzes the transfer of acetyl group from acetyl coenzyme A to glucosamine-1-phosphate (GlcN-1-P) to produce N-acetylglucosamine-1-phosphate (GlcNAc-1-P), which is converted into UDP-GlcNAc by the transfer of uridine 5-monophosphate (from uridine 5-triphosphate), a reaction catalyzed by the N-terminal domain.</text>
</comment>
<evidence type="ECO:0000256" key="2">
    <source>
        <dbReference type="ARBA" id="ARBA00007707"/>
    </source>
</evidence>
<evidence type="ECO:0000256" key="7">
    <source>
        <dbReference type="ARBA" id="ARBA00022723"/>
    </source>
</evidence>
<comment type="pathway">
    <text evidence="18">Bacterial outer membrane biogenesis; LPS lipid A biosynthesis.</text>
</comment>
<keyword evidence="8 18" id="KW-0677">Repeat</keyword>
<feature type="binding site" evidence="18">
    <location>
        <position position="379"/>
    </location>
    <ligand>
        <name>acetyl-CoA</name>
        <dbReference type="ChEBI" id="CHEBI:57288"/>
    </ligand>
</feature>
<feature type="binding site" evidence="18">
    <location>
        <position position="22"/>
    </location>
    <ligand>
        <name>UDP-N-acetyl-alpha-D-glucosamine</name>
        <dbReference type="ChEBI" id="CHEBI:57705"/>
    </ligand>
</feature>
<evidence type="ECO:0000256" key="6">
    <source>
        <dbReference type="ARBA" id="ARBA00022695"/>
    </source>
</evidence>
<feature type="binding site" evidence="18">
    <location>
        <position position="226"/>
    </location>
    <ligand>
        <name>UDP-N-acetyl-alpha-D-glucosamine</name>
        <dbReference type="ChEBI" id="CHEBI:57705"/>
    </ligand>
</feature>
<evidence type="ECO:0000256" key="9">
    <source>
        <dbReference type="ARBA" id="ARBA00022842"/>
    </source>
</evidence>
<dbReference type="GO" id="GO:0000902">
    <property type="term" value="P:cell morphogenesis"/>
    <property type="evidence" value="ECO:0007669"/>
    <property type="project" value="UniProtKB-UniRule"/>
</dbReference>
<feature type="binding site" evidence="18">
    <location>
        <position position="422"/>
    </location>
    <ligand>
        <name>acetyl-CoA</name>
        <dbReference type="ChEBI" id="CHEBI:57288"/>
    </ligand>
</feature>
<evidence type="ECO:0000259" key="19">
    <source>
        <dbReference type="Pfam" id="PF12804"/>
    </source>
</evidence>
<feature type="binding site" evidence="18">
    <location>
        <position position="139"/>
    </location>
    <ligand>
        <name>UDP-N-acetyl-alpha-D-glucosamine</name>
        <dbReference type="ChEBI" id="CHEBI:57705"/>
    </ligand>
</feature>
<keyword evidence="22" id="KW-1185">Reference proteome</keyword>
<comment type="caution">
    <text evidence="18">Lacks conserved residue(s) required for the propagation of feature annotation.</text>
</comment>
<evidence type="ECO:0000256" key="13">
    <source>
        <dbReference type="ARBA" id="ARBA00023315"/>
    </source>
</evidence>
<keyword evidence="6 18" id="KW-0548">Nucleotidyltransferase</keyword>
<feature type="binding site" evidence="18">
    <location>
        <position position="376"/>
    </location>
    <ligand>
        <name>UDP-N-acetyl-alpha-D-glucosamine</name>
        <dbReference type="ChEBI" id="CHEBI:57705"/>
    </ligand>
</feature>
<keyword evidence="10 18" id="KW-0133">Cell shape</keyword>
<dbReference type="GO" id="GO:0003977">
    <property type="term" value="F:UDP-N-acetylglucosamine diphosphorylase activity"/>
    <property type="evidence" value="ECO:0007669"/>
    <property type="project" value="UniProtKB-UniRule"/>
</dbReference>
<name>A0A3S0V5N8_9GAMM</name>
<evidence type="ECO:0000256" key="4">
    <source>
        <dbReference type="ARBA" id="ARBA00022490"/>
    </source>
</evidence>
<dbReference type="GO" id="GO:0008360">
    <property type="term" value="P:regulation of cell shape"/>
    <property type="evidence" value="ECO:0007669"/>
    <property type="project" value="UniProtKB-KW"/>
</dbReference>
<dbReference type="Pfam" id="PF12804">
    <property type="entry name" value="NTP_transf_3"/>
    <property type="match status" value="1"/>
</dbReference>
<comment type="pathway">
    <text evidence="18">Nucleotide-sugar biosynthesis; UDP-N-acetyl-alpha-D-glucosamine biosynthesis; UDP-N-acetyl-alpha-D-glucosamine from N-acetyl-alpha-D-glucosamine 1-phosphate: step 1/1.</text>
</comment>
<feature type="domain" description="Mannose-1-phosphate guanyltransferase C-terminal" evidence="20">
    <location>
        <begin position="270"/>
        <end position="352"/>
    </location>
</feature>
<dbReference type="GO" id="GO:0071555">
    <property type="term" value="P:cell wall organization"/>
    <property type="evidence" value="ECO:0007669"/>
    <property type="project" value="UniProtKB-KW"/>
</dbReference>
<evidence type="ECO:0000256" key="14">
    <source>
        <dbReference type="ARBA" id="ARBA00023316"/>
    </source>
</evidence>
<feature type="binding site" evidence="18">
    <location>
        <position position="365"/>
    </location>
    <ligand>
        <name>UDP-N-acetyl-alpha-D-glucosamine</name>
        <dbReference type="ChEBI" id="CHEBI:57705"/>
    </ligand>
</feature>
<accession>A0A3S0V5N8</accession>
<dbReference type="AlphaFoldDB" id="A0A3S0V5N8"/>
<evidence type="ECO:0000256" key="10">
    <source>
        <dbReference type="ARBA" id="ARBA00022960"/>
    </source>
</evidence>
<comment type="catalytic activity">
    <reaction evidence="16 18">
        <text>N-acetyl-alpha-D-glucosamine 1-phosphate + UTP + H(+) = UDP-N-acetyl-alpha-D-glucosamine + diphosphate</text>
        <dbReference type="Rhea" id="RHEA:13509"/>
        <dbReference type="ChEBI" id="CHEBI:15378"/>
        <dbReference type="ChEBI" id="CHEBI:33019"/>
        <dbReference type="ChEBI" id="CHEBI:46398"/>
        <dbReference type="ChEBI" id="CHEBI:57705"/>
        <dbReference type="ChEBI" id="CHEBI:57776"/>
        <dbReference type="EC" id="2.7.7.23"/>
    </reaction>
</comment>
<dbReference type="Gene3D" id="3.90.550.10">
    <property type="entry name" value="Spore Coat Polysaccharide Biosynthesis Protein SpsA, Chain A"/>
    <property type="match status" value="1"/>
</dbReference>
<feature type="binding site" evidence="18">
    <location>
        <begin position="78"/>
        <end position="79"/>
    </location>
    <ligand>
        <name>UDP-N-acetyl-alpha-D-glucosamine</name>
        <dbReference type="ChEBI" id="CHEBI:57705"/>
    </ligand>
</feature>
<dbReference type="Pfam" id="PF00132">
    <property type="entry name" value="Hexapep"/>
    <property type="match status" value="1"/>
</dbReference>
<comment type="subcellular location">
    <subcellularLocation>
        <location evidence="1 18">Cytoplasm</location>
    </subcellularLocation>
</comment>
<dbReference type="SUPFAM" id="SSF53448">
    <property type="entry name" value="Nucleotide-diphospho-sugar transferases"/>
    <property type="match status" value="1"/>
</dbReference>
<protein>
    <recommendedName>
        <fullName evidence="18">Bifunctional protein GlmU</fullName>
    </recommendedName>
    <domain>
        <recommendedName>
            <fullName evidence="18">UDP-N-acetylglucosamine pyrophosphorylase</fullName>
            <ecNumber evidence="18">2.7.7.23</ecNumber>
        </recommendedName>
        <alternativeName>
            <fullName evidence="18">N-acetylglucosamine-1-phosphate uridyltransferase</fullName>
        </alternativeName>
    </domain>
    <domain>
        <recommendedName>
            <fullName evidence="18">Glucosamine-1-phosphate N-acetyltransferase</fullName>
            <ecNumber evidence="18">2.3.1.157</ecNumber>
        </recommendedName>
    </domain>
</protein>
<comment type="cofactor">
    <cofactor evidence="18">
        <name>Mg(2+)</name>
        <dbReference type="ChEBI" id="CHEBI:18420"/>
    </cofactor>
    <text evidence="18">Binds 1 Mg(2+) ion per subunit.</text>
</comment>
<reference evidence="21 22" key="1">
    <citation type="submission" date="2018-12" db="EMBL/GenBank/DDBJ databases">
        <title>Legionella sp,whole genome shotgun sequence.</title>
        <authorList>
            <person name="Wu H."/>
        </authorList>
    </citation>
    <scope>NUCLEOTIDE SEQUENCE [LARGE SCALE GENOMIC DNA]</scope>
    <source>
        <strain evidence="22">km714</strain>
    </source>
</reference>
<dbReference type="PANTHER" id="PTHR43584:SF3">
    <property type="entry name" value="BIFUNCTIONAL PROTEIN GLMU"/>
    <property type="match status" value="1"/>
</dbReference>
<comment type="similarity">
    <text evidence="3 18">In the N-terminal section; belongs to the N-acetylglucosamine-1-phosphate uridyltransferase family.</text>
</comment>
<dbReference type="InterPro" id="IPR029044">
    <property type="entry name" value="Nucleotide-diphossugar_trans"/>
</dbReference>
<evidence type="ECO:0000256" key="18">
    <source>
        <dbReference type="HAMAP-Rule" id="MF_01631"/>
    </source>
</evidence>
<keyword evidence="5 18" id="KW-0808">Transferase</keyword>
<dbReference type="EC" id="2.3.1.157" evidence="18"/>
<organism evidence="21 22">
    <name type="scientific">Legionella septentrionalis</name>
    <dbReference type="NCBI Taxonomy" id="2498109"/>
    <lineage>
        <taxon>Bacteria</taxon>
        <taxon>Pseudomonadati</taxon>
        <taxon>Pseudomonadota</taxon>
        <taxon>Gammaproteobacteria</taxon>
        <taxon>Legionellales</taxon>
        <taxon>Legionellaceae</taxon>
        <taxon>Legionella</taxon>
    </lineage>
</organism>
<feature type="binding site" evidence="18">
    <location>
        <position position="153"/>
    </location>
    <ligand>
        <name>UDP-N-acetyl-alpha-D-glucosamine</name>
        <dbReference type="ChEBI" id="CHEBI:57705"/>
    </ligand>
</feature>
<comment type="similarity">
    <text evidence="2 18">In the C-terminal section; belongs to the transferase hexapeptide repeat family.</text>
</comment>
<dbReference type="GO" id="GO:0006048">
    <property type="term" value="P:UDP-N-acetylglucosamine biosynthetic process"/>
    <property type="evidence" value="ECO:0007669"/>
    <property type="project" value="UniProtKB-UniPathway"/>
</dbReference>
<dbReference type="CDD" id="cd02540">
    <property type="entry name" value="GT2_GlmU_N_bac"/>
    <property type="match status" value="1"/>
</dbReference>
<feature type="active site" description="Proton acceptor" evidence="18">
    <location>
        <position position="362"/>
    </location>
</feature>
<feature type="binding site" evidence="18">
    <location>
        <begin position="8"/>
        <end position="11"/>
    </location>
    <ligand>
        <name>UDP-N-acetyl-alpha-D-glucosamine</name>
        <dbReference type="ChEBI" id="CHEBI:57705"/>
    </ligand>
</feature>
<dbReference type="PROSITE" id="PS00101">
    <property type="entry name" value="HEXAPEP_TRANSFERASES"/>
    <property type="match status" value="1"/>
</dbReference>
<feature type="binding site" evidence="18">
    <location>
        <position position="102"/>
    </location>
    <ligand>
        <name>Mg(2+)</name>
        <dbReference type="ChEBI" id="CHEBI:18420"/>
    </ligand>
</feature>
<comment type="caution">
    <text evidence="21">The sequence shown here is derived from an EMBL/GenBank/DDBJ whole genome shotgun (WGS) entry which is preliminary data.</text>
</comment>
<dbReference type="HAMAP" id="MF_01631">
    <property type="entry name" value="GlmU"/>
    <property type="match status" value="1"/>
</dbReference>
<dbReference type="GO" id="GO:0005737">
    <property type="term" value="C:cytoplasm"/>
    <property type="evidence" value="ECO:0007669"/>
    <property type="project" value="UniProtKB-SubCell"/>
</dbReference>
<dbReference type="UniPathway" id="UPA00973"/>
<dbReference type="GO" id="GO:0016020">
    <property type="term" value="C:membrane"/>
    <property type="evidence" value="ECO:0007669"/>
    <property type="project" value="GOC"/>
</dbReference>
<feature type="binding site" evidence="18">
    <location>
        <position position="404"/>
    </location>
    <ligand>
        <name>acetyl-CoA</name>
        <dbReference type="ChEBI" id="CHEBI:57288"/>
    </ligand>
</feature>
<dbReference type="GO" id="GO:0000287">
    <property type="term" value="F:magnesium ion binding"/>
    <property type="evidence" value="ECO:0007669"/>
    <property type="project" value="UniProtKB-UniRule"/>
</dbReference>
<keyword evidence="14 18" id="KW-0961">Cell wall biogenesis/degradation</keyword>
<evidence type="ECO:0000256" key="1">
    <source>
        <dbReference type="ARBA" id="ARBA00004496"/>
    </source>
</evidence>
<sequence length="456" mass="49472">MNLHIVVLAAGQGKRMHSKTPKVLHEIGGKPMLQRVVETALTLNPEKIHVIIGHEGEQIQQKLNALPIHWVKQEQQLGTGHAVMQALPFIPAASQVLILSADVPLIRQSTLQALVAGNVREQTSLSLLLATVPDPTGLGRIVRNGGYIQTIVEEKDATPVERDIQEIYSGICCTNASLLQRWLPRLNNDNAQGEYYLTEIIQMAVSDGVHIASQETADFREICGVNNRLQLQQLERVYQSWLAEDLMLQGVTLADAARIDIRGELHCGMDVFIDVNTVFAGRVTLGNNCKIAPNCILNNVTLGDNCEILANSILEDCIIGDGCHIGPFARLRPGTQLGVQCKIGNFVETKNAVFAANSKASHLSYLGDVSIGKNVNIGAGTITCNYDGANKHHTIIEDGVFVGSDTQLIAPVTIGENATIGAGSTIRKNVPPGELTLTEAKQKTVYGWARPKKRET</sequence>
<feature type="binding site" evidence="18">
    <location>
        <position position="350"/>
    </location>
    <ligand>
        <name>UDP-N-acetyl-alpha-D-glucosamine</name>
        <dbReference type="ChEBI" id="CHEBI:57705"/>
    </ligand>
</feature>
<dbReference type="EMBL" id="RZGR01000010">
    <property type="protein sequence ID" value="RUQ88806.1"/>
    <property type="molecule type" value="Genomic_DNA"/>
</dbReference>
<comment type="subunit">
    <text evidence="18">Homotrimer.</text>
</comment>
<feature type="region of interest" description="Linker" evidence="18">
    <location>
        <begin position="229"/>
        <end position="249"/>
    </location>
</feature>
<dbReference type="NCBIfam" id="TIGR01173">
    <property type="entry name" value="glmU"/>
    <property type="match status" value="1"/>
</dbReference>
<keyword evidence="9 18" id="KW-0460">Magnesium</keyword>
<evidence type="ECO:0000256" key="12">
    <source>
        <dbReference type="ARBA" id="ARBA00023268"/>
    </source>
</evidence>
<dbReference type="GO" id="GO:0019134">
    <property type="term" value="F:glucosamine-1-phosphate N-acetyltransferase activity"/>
    <property type="evidence" value="ECO:0007669"/>
    <property type="project" value="UniProtKB-UniRule"/>
</dbReference>
<evidence type="ECO:0000259" key="20">
    <source>
        <dbReference type="Pfam" id="PF25087"/>
    </source>
</evidence>
<dbReference type="UniPathway" id="UPA00113">
    <property type="reaction ID" value="UER00532"/>
</dbReference>
<keyword evidence="4 18" id="KW-0963">Cytoplasm</keyword>
<feature type="region of interest" description="Pyrophosphorylase" evidence="18">
    <location>
        <begin position="1"/>
        <end position="228"/>
    </location>
</feature>
<keyword evidence="7 18" id="KW-0479">Metal-binding</keyword>
<evidence type="ECO:0000256" key="8">
    <source>
        <dbReference type="ARBA" id="ARBA00022737"/>
    </source>
</evidence>
<dbReference type="EC" id="2.7.7.23" evidence="18"/>
<dbReference type="RefSeq" id="WP_126953272.1">
    <property type="nucleotide sequence ID" value="NZ_RZGR01000010.1"/>
</dbReference>
<dbReference type="GO" id="GO:0009252">
    <property type="term" value="P:peptidoglycan biosynthetic process"/>
    <property type="evidence" value="ECO:0007669"/>
    <property type="project" value="UniProtKB-UniRule"/>
</dbReference>
<dbReference type="InterPro" id="IPR056729">
    <property type="entry name" value="GMPPB_C"/>
</dbReference>
<keyword evidence="11 18" id="KW-0573">Peptidoglycan synthesis</keyword>
<gene>
    <name evidence="18 21" type="primary">glmU</name>
    <name evidence="21" type="ORF">EKM59_04525</name>
</gene>
<feature type="binding site" evidence="18">
    <location>
        <begin position="385"/>
        <end position="386"/>
    </location>
    <ligand>
        <name>acetyl-CoA</name>
        <dbReference type="ChEBI" id="CHEBI:57288"/>
    </ligand>
</feature>
<feature type="region of interest" description="N-acetyltransferase" evidence="18">
    <location>
        <begin position="250"/>
        <end position="456"/>
    </location>
</feature>
<feature type="binding site" evidence="18">
    <location>
        <position position="73"/>
    </location>
    <ligand>
        <name>UDP-N-acetyl-alpha-D-glucosamine</name>
        <dbReference type="ChEBI" id="CHEBI:57705"/>
    </ligand>
</feature>
<keyword evidence="13 18" id="KW-0012">Acyltransferase</keyword>
<keyword evidence="12 18" id="KW-0511">Multifunctional enzyme</keyword>
<dbReference type="SUPFAM" id="SSF51161">
    <property type="entry name" value="Trimeric LpxA-like enzymes"/>
    <property type="match status" value="1"/>
</dbReference>
<dbReference type="InterPro" id="IPR025877">
    <property type="entry name" value="MobA-like_NTP_Trfase"/>
</dbReference>
<dbReference type="Gene3D" id="2.160.10.10">
    <property type="entry name" value="Hexapeptide repeat proteins"/>
    <property type="match status" value="1"/>
</dbReference>
<dbReference type="InterPro" id="IPR011004">
    <property type="entry name" value="Trimer_LpxA-like_sf"/>
</dbReference>
<comment type="catalytic activity">
    <reaction evidence="15 18">
        <text>alpha-D-glucosamine 1-phosphate + acetyl-CoA = N-acetyl-alpha-D-glucosamine 1-phosphate + CoA + H(+)</text>
        <dbReference type="Rhea" id="RHEA:13725"/>
        <dbReference type="ChEBI" id="CHEBI:15378"/>
        <dbReference type="ChEBI" id="CHEBI:57287"/>
        <dbReference type="ChEBI" id="CHEBI:57288"/>
        <dbReference type="ChEBI" id="CHEBI:57776"/>
        <dbReference type="ChEBI" id="CHEBI:58516"/>
        <dbReference type="EC" id="2.3.1.157"/>
    </reaction>
</comment>
<comment type="pathway">
    <text evidence="18">Nucleotide-sugar biosynthesis; UDP-N-acetyl-alpha-D-glucosamine biosynthesis; N-acetyl-alpha-D-glucosamine 1-phosphate from alpha-D-glucosamine 6-phosphate (route II): step 2/2.</text>
</comment>
<dbReference type="Proteomes" id="UP000288012">
    <property type="component" value="Unassembled WGS sequence"/>
</dbReference>
<feature type="binding site" evidence="18">
    <location>
        <position position="332"/>
    </location>
    <ligand>
        <name>UDP-N-acetyl-alpha-D-glucosamine</name>
        <dbReference type="ChEBI" id="CHEBI:57705"/>
    </ligand>
</feature>
<evidence type="ECO:0000313" key="22">
    <source>
        <dbReference type="Proteomes" id="UP000288012"/>
    </source>
</evidence>
<dbReference type="GO" id="GO:0009245">
    <property type="term" value="P:lipid A biosynthetic process"/>
    <property type="evidence" value="ECO:0007669"/>
    <property type="project" value="UniProtKB-UniRule"/>
</dbReference>
<evidence type="ECO:0000313" key="21">
    <source>
        <dbReference type="EMBL" id="RUQ88806.1"/>
    </source>
</evidence>
<feature type="domain" description="MobA-like NTP transferase" evidence="19">
    <location>
        <begin position="6"/>
        <end position="116"/>
    </location>
</feature>